<dbReference type="UniPathway" id="UPA00074">
    <property type="reaction ID" value="UER00942"/>
</dbReference>
<dbReference type="HAMAP" id="MF_01928">
    <property type="entry name" value="PurK"/>
    <property type="match status" value="1"/>
</dbReference>
<dbReference type="GO" id="GO:0005829">
    <property type="term" value="C:cytosol"/>
    <property type="evidence" value="ECO:0007669"/>
    <property type="project" value="TreeGrafter"/>
</dbReference>
<evidence type="ECO:0000313" key="9">
    <source>
        <dbReference type="Proteomes" id="UP000249605"/>
    </source>
</evidence>
<feature type="binding site" evidence="5">
    <location>
        <position position="203"/>
    </location>
    <ligand>
        <name>ATP</name>
        <dbReference type="ChEBI" id="CHEBI:30616"/>
    </ligand>
</feature>
<feature type="binding site" evidence="5">
    <location>
        <position position="156"/>
    </location>
    <ligand>
        <name>ATP</name>
        <dbReference type="ChEBI" id="CHEBI:30616"/>
    </ligand>
</feature>
<evidence type="ECO:0000259" key="7">
    <source>
        <dbReference type="PROSITE" id="PS50975"/>
    </source>
</evidence>
<evidence type="ECO:0000256" key="1">
    <source>
        <dbReference type="ARBA" id="ARBA00022598"/>
    </source>
</evidence>
<dbReference type="InterPro" id="IPR003135">
    <property type="entry name" value="ATP-grasp_carboxylate-amine"/>
</dbReference>
<dbReference type="SUPFAM" id="SSF51246">
    <property type="entry name" value="Rudiment single hybrid motif"/>
    <property type="match status" value="1"/>
</dbReference>
<evidence type="ECO:0000256" key="2">
    <source>
        <dbReference type="ARBA" id="ARBA00022741"/>
    </source>
</evidence>
<comment type="similarity">
    <text evidence="5 6">Belongs to the PurK/PurT family.</text>
</comment>
<organism evidence="8 9">
    <name type="scientific">Azospirillum ramasamyi</name>
    <dbReference type="NCBI Taxonomy" id="682998"/>
    <lineage>
        <taxon>Bacteria</taxon>
        <taxon>Pseudomonadati</taxon>
        <taxon>Pseudomonadota</taxon>
        <taxon>Alphaproteobacteria</taxon>
        <taxon>Rhodospirillales</taxon>
        <taxon>Azospirillaceae</taxon>
        <taxon>Azospirillum</taxon>
    </lineage>
</organism>
<dbReference type="OrthoDB" id="9804625at2"/>
<evidence type="ECO:0000313" key="8">
    <source>
        <dbReference type="EMBL" id="AWU93765.1"/>
    </source>
</evidence>
<dbReference type="PROSITE" id="PS50975">
    <property type="entry name" value="ATP_GRASP"/>
    <property type="match status" value="1"/>
</dbReference>
<dbReference type="InterPro" id="IPR011761">
    <property type="entry name" value="ATP-grasp"/>
</dbReference>
<keyword evidence="3 5" id="KW-0658">Purine biosynthesis</keyword>
<evidence type="ECO:0000256" key="5">
    <source>
        <dbReference type="HAMAP-Rule" id="MF_01928"/>
    </source>
</evidence>
<keyword evidence="2 5" id="KW-0547">Nucleotide-binding</keyword>
<dbReference type="SUPFAM" id="SSF52440">
    <property type="entry name" value="PreATP-grasp domain"/>
    <property type="match status" value="1"/>
</dbReference>
<dbReference type="InterPro" id="IPR016185">
    <property type="entry name" value="PreATP-grasp_dom_sf"/>
</dbReference>
<dbReference type="GO" id="GO:0046872">
    <property type="term" value="F:metal ion binding"/>
    <property type="evidence" value="ECO:0007669"/>
    <property type="project" value="InterPro"/>
</dbReference>
<dbReference type="InterPro" id="IPR013815">
    <property type="entry name" value="ATP_grasp_subdomain_1"/>
</dbReference>
<dbReference type="InterPro" id="IPR005875">
    <property type="entry name" value="PurK"/>
</dbReference>
<comment type="function">
    <text evidence="5">Catalyzes the ATP-dependent conversion of 5-aminoimidazole ribonucleotide (AIR) and HCO(3)(-) to N5-carboxyaminoimidazole ribonucleotide (N5-CAIR).</text>
</comment>
<name>A0A2U9S297_9PROT</name>
<dbReference type="NCBIfam" id="NF004679">
    <property type="entry name" value="PRK06019.1-5"/>
    <property type="match status" value="1"/>
</dbReference>
<dbReference type="EMBL" id="CP029829">
    <property type="protein sequence ID" value="AWU93765.1"/>
    <property type="molecule type" value="Genomic_DNA"/>
</dbReference>
<dbReference type="GO" id="GO:0006189">
    <property type="term" value="P:'de novo' IMP biosynthetic process"/>
    <property type="evidence" value="ECO:0007669"/>
    <property type="project" value="UniProtKB-UniRule"/>
</dbReference>
<dbReference type="GO" id="GO:0005524">
    <property type="term" value="F:ATP binding"/>
    <property type="evidence" value="ECO:0007669"/>
    <property type="project" value="UniProtKB-UniRule"/>
</dbReference>
<reference evidence="8 9" key="1">
    <citation type="journal article" date="2019" name="Int. J. Syst. Evol. Microbiol.">
        <title>Azospirillum ramasamyi sp. nov., a novel diazotrophic bacterium isolated from fermented bovine products.</title>
        <authorList>
            <person name="Anandham R."/>
            <person name="Heo J."/>
            <person name="Krishnamoorthy R."/>
            <person name="SenthilKumar M."/>
            <person name="Gopal N.O."/>
            <person name="Kim S.J."/>
            <person name="Kwon S.W."/>
        </authorList>
    </citation>
    <scope>NUCLEOTIDE SEQUENCE [LARGE SCALE GENOMIC DNA]</scope>
    <source>
        <strain evidence="8 9">M2T2B2</strain>
    </source>
</reference>
<comment type="pathway">
    <text evidence="5 6">Purine metabolism; IMP biosynthesis via de novo pathway; 5-amino-1-(5-phospho-D-ribosyl)imidazole-4-carboxylate from 5-amino-1-(5-phospho-D-ribosyl)imidazole (N5-CAIR route): step 1/2.</text>
</comment>
<dbReference type="NCBIfam" id="TIGR01161">
    <property type="entry name" value="purK"/>
    <property type="match status" value="1"/>
</dbReference>
<protein>
    <recommendedName>
        <fullName evidence="5 6">N5-carboxyaminoimidazole ribonucleotide synthase</fullName>
        <shortName evidence="5 6">N5-CAIR synthase</shortName>
        <ecNumber evidence="5 6">6.3.4.18</ecNumber>
    </recommendedName>
    <alternativeName>
        <fullName evidence="5 6">5-(carboxyamino)imidazole ribonucleotide synthetase</fullName>
    </alternativeName>
</protein>
<keyword evidence="1 5" id="KW-0436">Ligase</keyword>
<comment type="subunit">
    <text evidence="5 6">Homodimer.</text>
</comment>
<accession>A0A2U9S297</accession>
<evidence type="ECO:0000256" key="3">
    <source>
        <dbReference type="ARBA" id="ARBA00022755"/>
    </source>
</evidence>
<dbReference type="InterPro" id="IPR040686">
    <property type="entry name" value="PurK_C"/>
</dbReference>
<dbReference type="AlphaFoldDB" id="A0A2U9S297"/>
<comment type="function">
    <text evidence="6">Catalyzes the ATP-dependent conversion of 5-aminoimidazole ribonucleotide (AIR) and HCO(3)- to N5-carboxyaminoimidazole ribonucleotide (N5-CAIR).</text>
</comment>
<dbReference type="Gene3D" id="3.40.50.20">
    <property type="match status" value="1"/>
</dbReference>
<evidence type="ECO:0000256" key="4">
    <source>
        <dbReference type="ARBA" id="ARBA00022840"/>
    </source>
</evidence>
<dbReference type="Pfam" id="PF17769">
    <property type="entry name" value="PurK_C"/>
    <property type="match status" value="1"/>
</dbReference>
<dbReference type="Pfam" id="PF22660">
    <property type="entry name" value="RS_preATP-grasp-like"/>
    <property type="match status" value="1"/>
</dbReference>
<dbReference type="InterPro" id="IPR054350">
    <property type="entry name" value="PurT/PurK_preATP-grasp"/>
</dbReference>
<dbReference type="Pfam" id="PF02222">
    <property type="entry name" value="ATP-grasp"/>
    <property type="match status" value="1"/>
</dbReference>
<dbReference type="NCBIfam" id="NF004676">
    <property type="entry name" value="PRK06019.1-2"/>
    <property type="match status" value="1"/>
</dbReference>
<dbReference type="FunFam" id="3.30.470.20:FF:000029">
    <property type="entry name" value="N5-carboxyaminoimidazole ribonucleotide synthase"/>
    <property type="match status" value="1"/>
</dbReference>
<dbReference type="EC" id="6.3.4.18" evidence="5 6"/>
<feature type="binding site" evidence="5">
    <location>
        <begin position="283"/>
        <end position="284"/>
    </location>
    <ligand>
        <name>ATP</name>
        <dbReference type="ChEBI" id="CHEBI:30616"/>
    </ligand>
</feature>
<dbReference type="GO" id="GO:0004638">
    <property type="term" value="F:phosphoribosylaminoimidazole carboxylase activity"/>
    <property type="evidence" value="ECO:0007669"/>
    <property type="project" value="InterPro"/>
</dbReference>
<proteinExistence type="inferred from homology"/>
<keyword evidence="9" id="KW-1185">Reference proteome</keyword>
<feature type="binding site" evidence="5">
    <location>
        <position position="116"/>
    </location>
    <ligand>
        <name>ATP</name>
        <dbReference type="ChEBI" id="CHEBI:30616"/>
    </ligand>
</feature>
<dbReference type="Proteomes" id="UP000249605">
    <property type="component" value="Chromosome"/>
</dbReference>
<dbReference type="KEGG" id="azm:DM194_05515"/>
<feature type="binding site" evidence="5">
    <location>
        <position position="226"/>
    </location>
    <ligand>
        <name>ATP</name>
        <dbReference type="ChEBI" id="CHEBI:30616"/>
    </ligand>
</feature>
<feature type="binding site" evidence="5">
    <location>
        <begin position="161"/>
        <end position="167"/>
    </location>
    <ligand>
        <name>ATP</name>
        <dbReference type="ChEBI" id="CHEBI:30616"/>
    </ligand>
</feature>
<dbReference type="Gene3D" id="3.30.470.20">
    <property type="entry name" value="ATP-grasp fold, B domain"/>
    <property type="match status" value="1"/>
</dbReference>
<dbReference type="PANTHER" id="PTHR11609">
    <property type="entry name" value="PURINE BIOSYNTHESIS PROTEIN 6/7, PUR6/7"/>
    <property type="match status" value="1"/>
</dbReference>
<sequence>MTGNQRGAALPRLAPGSTIGMLGAGQLGRMTALAAARLGYKTHVYAPDAADSPAAQVSAAATVAGWDDLDALERFARSVDVVTLEWENVPVATAEHLRRFTNLHPGPGVLSVAQDRIAEKSFVNRLGIATAPWRAANGADEVARAVAEIGPRCVLKSTRLGYDGKGQARLEAGSDPAAAWSAIGGGKPGVEGIVEGFVTFACEVSVIVARGADSAMVAYPAVENRHKDGILDVTVAPASPDRVSAATAAEADRIARRIAEALDLVGVLAVEMFVTADGAVLVNEMAPRPHNSGHWTMDACATCQFEQLVRAVCGLPLGSVERVADAEMTNLIGDDVLRWPELLAEPGARLHLYGKAEARPGRKMGHVNRLFPRR</sequence>
<evidence type="ECO:0000256" key="6">
    <source>
        <dbReference type="RuleBase" id="RU361200"/>
    </source>
</evidence>
<keyword evidence="4 5" id="KW-0067">ATP-binding</keyword>
<comment type="catalytic activity">
    <reaction evidence="5 6">
        <text>5-amino-1-(5-phospho-beta-D-ribosyl)imidazole + hydrogencarbonate + ATP = 5-carboxyamino-1-(5-phospho-D-ribosyl)imidazole + ADP + phosphate + 2 H(+)</text>
        <dbReference type="Rhea" id="RHEA:19317"/>
        <dbReference type="ChEBI" id="CHEBI:15378"/>
        <dbReference type="ChEBI" id="CHEBI:17544"/>
        <dbReference type="ChEBI" id="CHEBI:30616"/>
        <dbReference type="ChEBI" id="CHEBI:43474"/>
        <dbReference type="ChEBI" id="CHEBI:58730"/>
        <dbReference type="ChEBI" id="CHEBI:137981"/>
        <dbReference type="ChEBI" id="CHEBI:456216"/>
        <dbReference type="EC" id="6.3.4.18"/>
    </reaction>
</comment>
<dbReference type="SUPFAM" id="SSF56059">
    <property type="entry name" value="Glutathione synthetase ATP-binding domain-like"/>
    <property type="match status" value="1"/>
</dbReference>
<feature type="binding site" evidence="5">
    <location>
        <begin position="195"/>
        <end position="198"/>
    </location>
    <ligand>
        <name>ATP</name>
        <dbReference type="ChEBI" id="CHEBI:30616"/>
    </ligand>
</feature>
<dbReference type="RefSeq" id="WP_111066304.1">
    <property type="nucleotide sequence ID" value="NZ_CP029829.1"/>
</dbReference>
<dbReference type="PANTHER" id="PTHR11609:SF5">
    <property type="entry name" value="PHOSPHORIBOSYLAMINOIMIDAZOLE CARBOXYLASE"/>
    <property type="match status" value="1"/>
</dbReference>
<dbReference type="InterPro" id="IPR011054">
    <property type="entry name" value="Rudment_hybrid_motif"/>
</dbReference>
<dbReference type="Gene3D" id="3.30.1490.20">
    <property type="entry name" value="ATP-grasp fold, A domain"/>
    <property type="match status" value="1"/>
</dbReference>
<feature type="domain" description="ATP-grasp" evidence="7">
    <location>
        <begin position="120"/>
        <end position="313"/>
    </location>
</feature>
<dbReference type="GO" id="GO:0034028">
    <property type="term" value="F:5-(carboxyamino)imidazole ribonucleotide synthase activity"/>
    <property type="evidence" value="ECO:0007669"/>
    <property type="project" value="UniProtKB-UniRule"/>
</dbReference>
<gene>
    <name evidence="5 6" type="primary">purK</name>
    <name evidence="8" type="ORF">DM194_05515</name>
</gene>